<evidence type="ECO:0000313" key="1">
    <source>
        <dbReference type="EMBL" id="MBY0095937.1"/>
    </source>
</evidence>
<dbReference type="EMBL" id="JACWFH010000007">
    <property type="protein sequence ID" value="MBY0095937.1"/>
    <property type="molecule type" value="Genomic_DNA"/>
</dbReference>
<keyword evidence="2" id="KW-1185">Reference proteome</keyword>
<evidence type="ECO:0008006" key="3">
    <source>
        <dbReference type="Google" id="ProtNLM"/>
    </source>
</evidence>
<evidence type="ECO:0000313" key="2">
    <source>
        <dbReference type="Proteomes" id="UP000769780"/>
    </source>
</evidence>
<comment type="caution">
    <text evidence="1">The sequence shown here is derived from an EMBL/GenBank/DDBJ whole genome shotgun (WGS) entry which is preliminary data.</text>
</comment>
<proteinExistence type="predicted"/>
<gene>
    <name evidence="1" type="ORF">H0185_03840</name>
</gene>
<accession>A0ABS7K106</accession>
<dbReference type="RefSeq" id="WP_221871363.1">
    <property type="nucleotide sequence ID" value="NZ_JACWFH010000007.1"/>
</dbReference>
<protein>
    <recommendedName>
        <fullName evidence="3">DUF3221 domain-containing protein</fullName>
    </recommendedName>
</protein>
<sequence>MKVIILSLLTTLLGVLIFLNISLNNAKTVSNQVEKEYVTYQYTITEIDQFGYFGEGEDGRRIYIKKENVNVEDNLKENDTIIVYFEKNNIKDGLVKVEKEL</sequence>
<organism evidence="1 2">
    <name type="scientific">Mesobacillus maritimus</name>
    <dbReference type="NCBI Taxonomy" id="1643336"/>
    <lineage>
        <taxon>Bacteria</taxon>
        <taxon>Bacillati</taxon>
        <taxon>Bacillota</taxon>
        <taxon>Bacilli</taxon>
        <taxon>Bacillales</taxon>
        <taxon>Bacillaceae</taxon>
        <taxon>Mesobacillus</taxon>
    </lineage>
</organism>
<name>A0ABS7K106_9BACI</name>
<reference evidence="1 2" key="1">
    <citation type="submission" date="2020-07" db="EMBL/GenBank/DDBJ databases">
        <title>Fungal Genomes of the International Space Station.</title>
        <authorList>
            <person name="Seuylemezian A."/>
            <person name="Singh N.K."/>
            <person name="Wood J."/>
            <person name="Venkateswaran K."/>
        </authorList>
    </citation>
    <scope>NUCLEOTIDE SEQUENCE [LARGE SCALE GENOMIC DNA]</scope>
    <source>
        <strain evidence="1 2">PL-B2</strain>
    </source>
</reference>
<dbReference type="Proteomes" id="UP000769780">
    <property type="component" value="Unassembled WGS sequence"/>
</dbReference>